<feature type="compositionally biased region" description="Low complexity" evidence="1">
    <location>
        <begin position="302"/>
        <end position="322"/>
    </location>
</feature>
<name>A0A517LFR7_9PEZI</name>
<feature type="compositionally biased region" description="Low complexity" evidence="1">
    <location>
        <begin position="385"/>
        <end position="411"/>
    </location>
</feature>
<evidence type="ECO:0000259" key="2">
    <source>
        <dbReference type="Pfam" id="PF15406"/>
    </source>
</evidence>
<dbReference type="EMBL" id="CP042195">
    <property type="protein sequence ID" value="QDS74426.1"/>
    <property type="molecule type" value="Genomic_DNA"/>
</dbReference>
<feature type="compositionally biased region" description="Basic and acidic residues" evidence="1">
    <location>
        <begin position="241"/>
        <end position="251"/>
    </location>
</feature>
<feature type="compositionally biased region" description="Low complexity" evidence="1">
    <location>
        <begin position="471"/>
        <end position="493"/>
    </location>
</feature>
<feature type="domain" description="Meiotic expression up-regulated protein 6 PH" evidence="2">
    <location>
        <begin position="101"/>
        <end position="202"/>
    </location>
</feature>
<dbReference type="PANTHER" id="PTHR42073:SF1">
    <property type="entry name" value="MEIOTIC EXPRESSION UP-REGULATED PROTEIN 6"/>
    <property type="match status" value="1"/>
</dbReference>
<feature type="compositionally biased region" description="Basic and acidic residues" evidence="1">
    <location>
        <begin position="414"/>
        <end position="427"/>
    </location>
</feature>
<feature type="region of interest" description="Disordered" evidence="1">
    <location>
        <begin position="237"/>
        <end position="624"/>
    </location>
</feature>
<dbReference type="AlphaFoldDB" id="A0A517LFR7"/>
<feature type="compositionally biased region" description="Basic and acidic residues" evidence="1">
    <location>
        <begin position="588"/>
        <end position="600"/>
    </location>
</feature>
<feature type="compositionally biased region" description="Basic and acidic residues" evidence="1">
    <location>
        <begin position="287"/>
        <end position="300"/>
    </location>
</feature>
<evidence type="ECO:0000313" key="3">
    <source>
        <dbReference type="EMBL" id="QDS74426.1"/>
    </source>
</evidence>
<dbReference type="PANTHER" id="PTHR42073">
    <property type="entry name" value="MEIOTIC EXPRESSION UP-REGULATED PROTEIN 6"/>
    <property type="match status" value="1"/>
</dbReference>
<protein>
    <recommendedName>
        <fullName evidence="2">Meiotic expression up-regulated protein 6 PH domain-containing protein</fullName>
    </recommendedName>
</protein>
<dbReference type="STRING" id="50376.A0A517LFR7"/>
<organism evidence="3 4">
    <name type="scientific">Venturia effusa</name>
    <dbReference type="NCBI Taxonomy" id="50376"/>
    <lineage>
        <taxon>Eukaryota</taxon>
        <taxon>Fungi</taxon>
        <taxon>Dikarya</taxon>
        <taxon>Ascomycota</taxon>
        <taxon>Pezizomycotina</taxon>
        <taxon>Dothideomycetes</taxon>
        <taxon>Pleosporomycetidae</taxon>
        <taxon>Venturiales</taxon>
        <taxon>Venturiaceae</taxon>
        <taxon>Venturia</taxon>
    </lineage>
</organism>
<feature type="compositionally biased region" description="Basic and acidic residues" evidence="1">
    <location>
        <begin position="549"/>
        <end position="571"/>
    </location>
</feature>
<dbReference type="InterPro" id="IPR011993">
    <property type="entry name" value="PH-like_dom_sf"/>
</dbReference>
<accession>A0A517LFR7</accession>
<dbReference type="InterPro" id="IPR039483">
    <property type="entry name" value="Meu6_PH_dom"/>
</dbReference>
<gene>
    <name evidence="3" type="ORF">FKW77_006077</name>
</gene>
<feature type="compositionally biased region" description="Low complexity" evidence="1">
    <location>
        <begin position="1"/>
        <end position="58"/>
    </location>
</feature>
<evidence type="ECO:0000256" key="1">
    <source>
        <dbReference type="SAM" id="MobiDB-lite"/>
    </source>
</evidence>
<feature type="compositionally biased region" description="Polar residues" evidence="1">
    <location>
        <begin position="435"/>
        <end position="445"/>
    </location>
</feature>
<feature type="region of interest" description="Disordered" evidence="1">
    <location>
        <begin position="1"/>
        <end position="72"/>
    </location>
</feature>
<dbReference type="SUPFAM" id="SSF50729">
    <property type="entry name" value="PH domain-like"/>
    <property type="match status" value="1"/>
</dbReference>
<dbReference type="Pfam" id="PF15406">
    <property type="entry name" value="PH_6"/>
    <property type="match status" value="1"/>
</dbReference>
<feature type="compositionally biased region" description="Basic and acidic residues" evidence="1">
    <location>
        <begin position="494"/>
        <end position="508"/>
    </location>
</feature>
<feature type="compositionally biased region" description="Basic and acidic residues" evidence="1">
    <location>
        <begin position="338"/>
        <end position="347"/>
    </location>
</feature>
<feature type="compositionally biased region" description="Basic and acidic residues" evidence="1">
    <location>
        <begin position="358"/>
        <end position="368"/>
    </location>
</feature>
<dbReference type="Gene3D" id="2.30.29.30">
    <property type="entry name" value="Pleckstrin-homology domain (PH domain)/Phosphotyrosine-binding domain (PTB)"/>
    <property type="match status" value="1"/>
</dbReference>
<feature type="compositionally biased region" description="Low complexity" evidence="1">
    <location>
        <begin position="538"/>
        <end position="548"/>
    </location>
</feature>
<dbReference type="InterPro" id="IPR039712">
    <property type="entry name" value="Meu6"/>
</dbReference>
<dbReference type="Proteomes" id="UP000316270">
    <property type="component" value="Chromosome 11"/>
</dbReference>
<feature type="compositionally biased region" description="Low complexity" evidence="1">
    <location>
        <begin position="518"/>
        <end position="530"/>
    </location>
</feature>
<reference evidence="3 4" key="1">
    <citation type="submission" date="2019-07" db="EMBL/GenBank/DDBJ databases">
        <title>Finished genome of Venturia effusa.</title>
        <authorList>
            <person name="Young C.A."/>
            <person name="Cox M.P."/>
            <person name="Ganley A.R.D."/>
            <person name="David W.J."/>
        </authorList>
    </citation>
    <scope>NUCLEOTIDE SEQUENCE [LARGE SCALE GENOMIC DNA]</scope>
    <source>
        <strain evidence="4">albino</strain>
    </source>
</reference>
<sequence>MSDAPTTTPAAAAPIVETLTAPPAAETTTPAVTDTPAVTEPTTTAATEAATEAPVEQAAKVEEPVEAAAQEVKPAEPKYDGHLNYNAPTSFLREFLPLPPKKVFFWFGKEPIETKELNHYLAKGKEAAHSTAAWAAQTGEGLLLFSKTGEKSTPTGVLNLADAEDLKEVGTNEFSFKAGGHKHKFEAPNSAERDGWFTAVKKIAAEAKAKKEEILASESYKETLAKFSPVAAAAAVPAAKASEESPKKSAEAEDETPAENLDAAKTDKSRSRSRGAPSNIIGFFKGKKGEKPEETKKEEDPVVAAPATEEVAAETVVPSEPAQENVTAPVITDAVPPVEEKKDEPKPNRRMSRFESFFNKKGEKKTGDETVAPSVVAPTTETAVSEPASAEPTTETPTITEPAAETAASAPVEEEAKNTTPTKERKPSFLAGIQKLTQKVRSPSSEHPPALAAESTAVEDTPAATEPVGDAPVAAAETTEAAPATEEQPTSPTEKAEKRRSSLFDFKKFTQKPAKTNPEPVAATETPATTEEVKAVEEAAPAVPAAVEEPAKTSTDDKAAAEKAPKEHKESPITQLGRRFSKVIRGGAKKETKTPTKVAEDEVDKVEPVSAEAPQLDKPTEAPAAIGDVVPEAVHTGTAPPANNTVSATA</sequence>
<evidence type="ECO:0000313" key="4">
    <source>
        <dbReference type="Proteomes" id="UP000316270"/>
    </source>
</evidence>
<dbReference type="OrthoDB" id="5593352at2759"/>
<proteinExistence type="predicted"/>
<keyword evidence="4" id="KW-1185">Reference proteome</keyword>